<evidence type="ECO:0000313" key="2">
    <source>
        <dbReference type="EMBL" id="CUN61622.1"/>
    </source>
</evidence>
<dbReference type="InterPro" id="IPR049492">
    <property type="entry name" value="BD-FAE-like_dom"/>
</dbReference>
<dbReference type="RefSeq" id="WP_055226202.1">
    <property type="nucleotide sequence ID" value="NZ_CAXSRP010000008.1"/>
</dbReference>
<name>A0A173YBW7_9FIRM</name>
<gene>
    <name evidence="2" type="ORF">ERS852406_00444</name>
    <name evidence="3" type="ORF">L0N21_06025</name>
</gene>
<reference evidence="3" key="2">
    <citation type="submission" date="2022-01" db="EMBL/GenBank/DDBJ databases">
        <title>Collection of gut derived symbiotic bacterial strains cultured from healthy donors.</title>
        <authorList>
            <person name="Lin H."/>
            <person name="Kohout C."/>
            <person name="Waligurski E."/>
            <person name="Pamer E.G."/>
        </authorList>
    </citation>
    <scope>NUCLEOTIDE SEQUENCE</scope>
    <source>
        <strain evidence="3">DFI.5.49</strain>
    </source>
</reference>
<dbReference type="Gene3D" id="3.40.50.1820">
    <property type="entry name" value="alpha/beta hydrolase"/>
    <property type="match status" value="1"/>
</dbReference>
<accession>A0A173YBW7</accession>
<feature type="domain" description="BD-FAE-like" evidence="1">
    <location>
        <begin position="96"/>
        <end position="183"/>
    </location>
</feature>
<dbReference type="Pfam" id="PF20434">
    <property type="entry name" value="BD-FAE"/>
    <property type="match status" value="1"/>
</dbReference>
<dbReference type="Proteomes" id="UP000095706">
    <property type="component" value="Unassembled WGS sequence"/>
</dbReference>
<evidence type="ECO:0000259" key="1">
    <source>
        <dbReference type="Pfam" id="PF20434"/>
    </source>
</evidence>
<dbReference type="InterPro" id="IPR029058">
    <property type="entry name" value="AB_hydrolase_fold"/>
</dbReference>
<evidence type="ECO:0000313" key="3">
    <source>
        <dbReference type="EMBL" id="MCG4765067.1"/>
    </source>
</evidence>
<dbReference type="AlphaFoldDB" id="A0A173YBW7"/>
<dbReference type="GO" id="GO:0016787">
    <property type="term" value="F:hydrolase activity"/>
    <property type="evidence" value="ECO:0007669"/>
    <property type="project" value="UniProtKB-KW"/>
</dbReference>
<dbReference type="Proteomes" id="UP001199915">
    <property type="component" value="Unassembled WGS sequence"/>
</dbReference>
<sequence>MLKFEKNDYTIEEVTLCGETIRFRAFRDLIYVEKPVNEEFQKMNLFVPECYYEGASLHGYDLGSAPVFMPNTVGGYMPGPADEPGTNPFLQGRPNTIFRALQHGYVVASPAIRGRVQKGADGRYNGKAPSCVVDYKAAVRYLHFFADELPGDASKIITNGTSAGGALSSLMGSTGNHPDYEPYLQALGAADAGDNVFAASCYCPITNLEHADMAYEWEFCGVNDFHRANMKMDEGGRPVFTPVDGEMTKEQILVSAEEKAMFPAYVNSLGLKDENGDPLTLDADGEGSLKEYVKRVVMESAQRASDQGVDLSDKPWLIVENGKVQGMDFTAYVKDITRMKTAPAFDALDLESPENDLFGNETTNCRHFTEYSTAHTKAQGACAEAEVVKMMNPMEYIMDEKAEKAQHFRIRHGECDRDTSLVISAMLTAKLREAGCEVDYHSPWNTPHAGDYDLDELFAWIDGICG</sequence>
<proteinExistence type="predicted"/>
<dbReference type="SUPFAM" id="SSF53474">
    <property type="entry name" value="alpha/beta-Hydrolases"/>
    <property type="match status" value="1"/>
</dbReference>
<keyword evidence="3" id="KW-0378">Hydrolase</keyword>
<dbReference type="NCBIfam" id="NF041556">
    <property type="entry name" value="tannase_B"/>
    <property type="match status" value="1"/>
</dbReference>
<dbReference type="InterPro" id="IPR048124">
    <property type="entry name" value="Tannase_B"/>
</dbReference>
<organism evidence="2 4">
    <name type="scientific">Fusicatenibacter saccharivorans</name>
    <dbReference type="NCBI Taxonomy" id="1150298"/>
    <lineage>
        <taxon>Bacteria</taxon>
        <taxon>Bacillati</taxon>
        <taxon>Bacillota</taxon>
        <taxon>Clostridia</taxon>
        <taxon>Lachnospirales</taxon>
        <taxon>Lachnospiraceae</taxon>
        <taxon>Fusicatenibacter</taxon>
    </lineage>
</organism>
<evidence type="ECO:0000313" key="4">
    <source>
        <dbReference type="Proteomes" id="UP000095706"/>
    </source>
</evidence>
<dbReference type="EMBL" id="CYYV01000002">
    <property type="protein sequence ID" value="CUN61622.1"/>
    <property type="molecule type" value="Genomic_DNA"/>
</dbReference>
<reference evidence="2 4" key="1">
    <citation type="submission" date="2015-09" db="EMBL/GenBank/DDBJ databases">
        <authorList>
            <consortium name="Pathogen Informatics"/>
        </authorList>
    </citation>
    <scope>NUCLEOTIDE SEQUENCE [LARGE SCALE GENOMIC DNA]</scope>
    <source>
        <strain evidence="2 4">2789STDY5608849</strain>
    </source>
</reference>
<dbReference type="EMBL" id="JAKNFS010000007">
    <property type="protein sequence ID" value="MCG4765067.1"/>
    <property type="molecule type" value="Genomic_DNA"/>
</dbReference>
<protein>
    <submittedName>
        <fullName evidence="3">Alpha/beta hydrolase</fullName>
    </submittedName>
    <submittedName>
        <fullName evidence="2">Prolyl oligopeptidase family</fullName>
    </submittedName>
</protein>